<keyword evidence="2" id="KW-0472">Membrane</keyword>
<name>A0ABS2TWR9_9ACTN</name>
<feature type="compositionally biased region" description="Pro residues" evidence="1">
    <location>
        <begin position="1"/>
        <end position="10"/>
    </location>
</feature>
<evidence type="ECO:0000313" key="6">
    <source>
        <dbReference type="Proteomes" id="UP000749040"/>
    </source>
</evidence>
<evidence type="ECO:0000256" key="1">
    <source>
        <dbReference type="SAM" id="MobiDB-lite"/>
    </source>
</evidence>
<dbReference type="Pfam" id="PF13845">
    <property type="entry name" value="Septum_form"/>
    <property type="match status" value="1"/>
</dbReference>
<feature type="transmembrane region" description="Helical" evidence="2">
    <location>
        <begin position="120"/>
        <end position="144"/>
    </location>
</feature>
<feature type="compositionally biased region" description="Low complexity" evidence="1">
    <location>
        <begin position="34"/>
        <end position="43"/>
    </location>
</feature>
<feature type="compositionally biased region" description="Pro residues" evidence="1">
    <location>
        <begin position="49"/>
        <end position="79"/>
    </location>
</feature>
<protein>
    <submittedName>
        <fullName evidence="5">DUF4190 domain-containing protein</fullName>
    </submittedName>
</protein>
<evidence type="ECO:0000259" key="3">
    <source>
        <dbReference type="Pfam" id="PF13828"/>
    </source>
</evidence>
<keyword evidence="2" id="KW-1133">Transmembrane helix</keyword>
<organism evidence="5 6">
    <name type="scientific">Actinacidiphila acididurans</name>
    <dbReference type="NCBI Taxonomy" id="2784346"/>
    <lineage>
        <taxon>Bacteria</taxon>
        <taxon>Bacillati</taxon>
        <taxon>Actinomycetota</taxon>
        <taxon>Actinomycetes</taxon>
        <taxon>Kitasatosporales</taxon>
        <taxon>Streptomycetaceae</taxon>
        <taxon>Actinacidiphila</taxon>
    </lineage>
</organism>
<evidence type="ECO:0000259" key="4">
    <source>
        <dbReference type="Pfam" id="PF13845"/>
    </source>
</evidence>
<proteinExistence type="predicted"/>
<dbReference type="Pfam" id="PF13828">
    <property type="entry name" value="DUF4190"/>
    <property type="match status" value="1"/>
</dbReference>
<dbReference type="RefSeq" id="WP_205359646.1">
    <property type="nucleotide sequence ID" value="NZ_JADKYB010000014.1"/>
</dbReference>
<accession>A0ABS2TWR9</accession>
<evidence type="ECO:0000313" key="5">
    <source>
        <dbReference type="EMBL" id="MBM9507784.1"/>
    </source>
</evidence>
<reference evidence="5 6" key="1">
    <citation type="submission" date="2021-01" db="EMBL/GenBank/DDBJ databases">
        <title>Streptomyces acididurans sp. nov., isolated from a peat swamp forest soil.</title>
        <authorList>
            <person name="Chantavorakit T."/>
            <person name="Duangmal K."/>
        </authorList>
    </citation>
    <scope>NUCLEOTIDE SEQUENCE [LARGE SCALE GENOMIC DNA]</scope>
    <source>
        <strain evidence="5 6">KK5PA1</strain>
    </source>
</reference>
<dbReference type="EMBL" id="JADKYB010000014">
    <property type="protein sequence ID" value="MBM9507784.1"/>
    <property type="molecule type" value="Genomic_DNA"/>
</dbReference>
<feature type="compositionally biased region" description="Pro residues" evidence="1">
    <location>
        <begin position="19"/>
        <end position="33"/>
    </location>
</feature>
<gene>
    <name evidence="5" type="ORF">ITX44_25195</name>
</gene>
<dbReference type="InterPro" id="IPR025241">
    <property type="entry name" value="DUF4190"/>
</dbReference>
<keyword evidence="2" id="KW-0812">Transmembrane</keyword>
<feature type="region of interest" description="Disordered" evidence="1">
    <location>
        <begin position="1"/>
        <end position="79"/>
    </location>
</feature>
<sequence>MDIPAPPPPEDTPKSAPEPGDPFAPPPPPPAPVAPAGESAPAGPRHDQPPPGVLYGPPPGSPYGPPPPGAGYEPLPPYPGGPYGPQPAYGPGPYGGYGWPPPHPGGPQGWYPYDPSTNGLAIASLVTAFTCVPFLGAILGVAGLRQIGRRGQQGRGLAIAGLIINSVATLLVALFIGLGVAGVLDEGNTKVSDLAAGQCFNTVGRSLSSAGGSGASSATVDVVSCDHAHDAEAYDVFDLPDSLGPDYPGSDRISQVAGPKCTSAADSYLGGKPLPHGVRIYSYIPPANGWAHGYRWVICFFGSTSEKLHGSVKDGGQNAGVGV</sequence>
<feature type="transmembrane region" description="Helical" evidence="2">
    <location>
        <begin position="156"/>
        <end position="184"/>
    </location>
</feature>
<feature type="domain" description="Septum formation-related" evidence="4">
    <location>
        <begin position="216"/>
        <end position="301"/>
    </location>
</feature>
<comment type="caution">
    <text evidence="5">The sequence shown here is derived from an EMBL/GenBank/DDBJ whole genome shotgun (WGS) entry which is preliminary data.</text>
</comment>
<dbReference type="InterPro" id="IPR026004">
    <property type="entry name" value="Septum_form"/>
</dbReference>
<evidence type="ECO:0000256" key="2">
    <source>
        <dbReference type="SAM" id="Phobius"/>
    </source>
</evidence>
<dbReference type="Proteomes" id="UP000749040">
    <property type="component" value="Unassembled WGS sequence"/>
</dbReference>
<keyword evidence="6" id="KW-1185">Reference proteome</keyword>
<feature type="domain" description="DUF4190" evidence="3">
    <location>
        <begin position="120"/>
        <end position="175"/>
    </location>
</feature>